<gene>
    <name evidence="5" type="ORF">ASCRUDRAFT_26514</name>
</gene>
<dbReference type="PANTHER" id="PTHR14614:SF109">
    <property type="entry name" value="RIBOSOMAL LYSINE N-METHYLTRANSFERASE 5"/>
    <property type="match status" value="1"/>
</dbReference>
<dbReference type="GeneID" id="30963592"/>
<reference evidence="6" key="1">
    <citation type="submission" date="2016-05" db="EMBL/GenBank/DDBJ databases">
        <title>Comparative genomics of biotechnologically important yeasts.</title>
        <authorList>
            <consortium name="DOE Joint Genome Institute"/>
            <person name="Riley R."/>
            <person name="Haridas S."/>
            <person name="Wolfe K.H."/>
            <person name="Lopes M.R."/>
            <person name="Hittinger C.T."/>
            <person name="Goker M."/>
            <person name="Salamov A."/>
            <person name="Wisecaver J."/>
            <person name="Long T.M."/>
            <person name="Aerts A.L."/>
            <person name="Barry K."/>
            <person name="Choi C."/>
            <person name="Clum A."/>
            <person name="Coughlan A.Y."/>
            <person name="Deshpande S."/>
            <person name="Douglass A.P."/>
            <person name="Hanson S.J."/>
            <person name="Klenk H.-P."/>
            <person name="Labutti K."/>
            <person name="Lapidus A."/>
            <person name="Lindquist E."/>
            <person name="Lipzen A."/>
            <person name="Meier-Kolthoff J.P."/>
            <person name="Ohm R.A."/>
            <person name="Otillar R.P."/>
            <person name="Pangilinan J."/>
            <person name="Peng Y."/>
            <person name="Rokas A."/>
            <person name="Rosa C.A."/>
            <person name="Scheuner C."/>
            <person name="Sibirny A.A."/>
            <person name="Slot J.C."/>
            <person name="Stielow J.B."/>
            <person name="Sun H."/>
            <person name="Kurtzman C.P."/>
            <person name="Blackwell M."/>
            <person name="Grigoriev I.V."/>
            <person name="Jeffries T.W."/>
        </authorList>
    </citation>
    <scope>NUCLEOTIDE SEQUENCE [LARGE SCALE GENOMIC DNA]</scope>
    <source>
        <strain evidence="6">DSM 1968</strain>
    </source>
</reference>
<dbReference type="InterPro" id="IPR029063">
    <property type="entry name" value="SAM-dependent_MTases_sf"/>
</dbReference>
<evidence type="ECO:0000313" key="5">
    <source>
        <dbReference type="EMBL" id="ODV63609.1"/>
    </source>
</evidence>
<evidence type="ECO:0000256" key="1">
    <source>
        <dbReference type="ARBA" id="ARBA00022603"/>
    </source>
</evidence>
<accession>A0A1D2VPT4</accession>
<dbReference type="PANTHER" id="PTHR14614">
    <property type="entry name" value="HEPATOCELLULAR CARCINOMA-ASSOCIATED ANTIGEN"/>
    <property type="match status" value="1"/>
</dbReference>
<evidence type="ECO:0000256" key="4">
    <source>
        <dbReference type="ARBA" id="ARBA00039932"/>
    </source>
</evidence>
<dbReference type="GO" id="GO:0008757">
    <property type="term" value="F:S-adenosylmethionine-dependent methyltransferase activity"/>
    <property type="evidence" value="ECO:0007669"/>
    <property type="project" value="UniProtKB-ARBA"/>
</dbReference>
<dbReference type="STRING" id="1344418.A0A1D2VPT4"/>
<evidence type="ECO:0000256" key="2">
    <source>
        <dbReference type="ARBA" id="ARBA00022691"/>
    </source>
</evidence>
<organism evidence="5 6">
    <name type="scientific">Ascoidea rubescens DSM 1968</name>
    <dbReference type="NCBI Taxonomy" id="1344418"/>
    <lineage>
        <taxon>Eukaryota</taxon>
        <taxon>Fungi</taxon>
        <taxon>Dikarya</taxon>
        <taxon>Ascomycota</taxon>
        <taxon>Saccharomycotina</taxon>
        <taxon>Saccharomycetes</taxon>
        <taxon>Ascoideaceae</taxon>
        <taxon>Ascoidea</taxon>
    </lineage>
</organism>
<feature type="non-terminal residue" evidence="5">
    <location>
        <position position="286"/>
    </location>
</feature>
<dbReference type="EMBL" id="KV454475">
    <property type="protein sequence ID" value="ODV63609.1"/>
    <property type="molecule type" value="Genomic_DNA"/>
</dbReference>
<dbReference type="GO" id="GO:0032991">
    <property type="term" value="C:protein-containing complex"/>
    <property type="evidence" value="ECO:0007669"/>
    <property type="project" value="TreeGrafter"/>
</dbReference>
<evidence type="ECO:0000313" key="6">
    <source>
        <dbReference type="Proteomes" id="UP000095038"/>
    </source>
</evidence>
<sequence length="286" mass="33447">DVSDHVFELYSKNMEKRQNNLGFVSSNEKDLKDEILQKMEFSFEIKQSLTNLSSNTDSSTTGYVMWQLTPFFLKWLLYSKHPFHDLIFEHYHEYRRNNKKELVIVELGSGISGISATILLNFCDRYIATDQHNLLKLMRENIISNCHLNSINFNSKTIGHQKNNQSHNHVTIESIEFDWEEPLDGIYELNEVMALEQETSYSSLIIACDTIYNEYLMEHFINAMAAIHRNNDERKVVDVGALVAMQLRDNCIVQMFLERLLEAQFDVFHLPEELLSDELQNGFSIY</sequence>
<dbReference type="InterPro" id="IPR019410">
    <property type="entry name" value="Methyltransf_16"/>
</dbReference>
<dbReference type="Gene3D" id="3.40.50.150">
    <property type="entry name" value="Vaccinia Virus protein VP39"/>
    <property type="match status" value="1"/>
</dbReference>
<name>A0A1D2VPT4_9ASCO</name>
<dbReference type="InParanoid" id="A0A1D2VPT4"/>
<dbReference type="GO" id="GO:0005829">
    <property type="term" value="C:cytosol"/>
    <property type="evidence" value="ECO:0007669"/>
    <property type="project" value="TreeGrafter"/>
</dbReference>
<dbReference type="FunCoup" id="A0A1D2VPT4">
    <property type="interactions" value="7"/>
</dbReference>
<dbReference type="OrthoDB" id="2529286at2759"/>
<keyword evidence="2" id="KW-0949">S-adenosyl-L-methionine</keyword>
<dbReference type="GO" id="GO:0032259">
    <property type="term" value="P:methylation"/>
    <property type="evidence" value="ECO:0007669"/>
    <property type="project" value="UniProtKB-KW"/>
</dbReference>
<dbReference type="AlphaFoldDB" id="A0A1D2VPT4"/>
<proteinExistence type="inferred from homology"/>
<keyword evidence="6" id="KW-1185">Reference proteome</keyword>
<feature type="non-terminal residue" evidence="5">
    <location>
        <position position="1"/>
    </location>
</feature>
<protein>
    <recommendedName>
        <fullName evidence="4">Ribosomal lysine N-methyltransferase 5</fullName>
    </recommendedName>
</protein>
<dbReference type="Proteomes" id="UP000095038">
    <property type="component" value="Unassembled WGS sequence"/>
</dbReference>
<dbReference type="Pfam" id="PF10294">
    <property type="entry name" value="Methyltransf_16"/>
    <property type="match status" value="1"/>
</dbReference>
<keyword evidence="1" id="KW-0489">Methyltransferase</keyword>
<evidence type="ECO:0000256" key="3">
    <source>
        <dbReference type="ARBA" id="ARBA00038458"/>
    </source>
</evidence>
<keyword evidence="1" id="KW-0808">Transferase</keyword>
<dbReference type="RefSeq" id="XP_020049916.1">
    <property type="nucleotide sequence ID" value="XM_020189956.1"/>
</dbReference>
<comment type="similarity">
    <text evidence="3">Belongs to the class I-like SAM-binding methyltransferase superfamily. RKM5 family.</text>
</comment>